<evidence type="ECO:0000313" key="2">
    <source>
        <dbReference type="Proteomes" id="UP000198431"/>
    </source>
</evidence>
<sequence>MVQRASTKNKRIKPRQLARFFYVLEIPNTNEIGVFFRIMPPQKVVIEMLNSWHYFKKNA</sequence>
<evidence type="ECO:0000313" key="1">
    <source>
        <dbReference type="EMBL" id="OXB05859.1"/>
    </source>
</evidence>
<dbReference type="Proteomes" id="UP000198431">
    <property type="component" value="Unassembled WGS sequence"/>
</dbReference>
<dbReference type="AlphaFoldDB" id="A0AB36P2S8"/>
<gene>
    <name evidence="1" type="ORF">B0A72_07570</name>
</gene>
<reference evidence="1 2" key="1">
    <citation type="submission" date="2016-11" db="EMBL/GenBank/DDBJ databases">
        <title>Whole genomes of Flavobacteriaceae.</title>
        <authorList>
            <person name="Stine C."/>
            <person name="Li C."/>
            <person name="Tadesse D."/>
        </authorList>
    </citation>
    <scope>NUCLEOTIDE SEQUENCE [LARGE SCALE GENOMIC DNA]</scope>
    <source>
        <strain evidence="1 2">ATCC 19366</strain>
    </source>
</reference>
<comment type="caution">
    <text evidence="1">The sequence shown here is derived from an EMBL/GenBank/DDBJ whole genome shotgun (WGS) entry which is preliminary data.</text>
</comment>
<organism evidence="1 2">
    <name type="scientific">Flavobacterium pectinovorum</name>
    <dbReference type="NCBI Taxonomy" id="29533"/>
    <lineage>
        <taxon>Bacteria</taxon>
        <taxon>Pseudomonadati</taxon>
        <taxon>Bacteroidota</taxon>
        <taxon>Flavobacteriia</taxon>
        <taxon>Flavobacteriales</taxon>
        <taxon>Flavobacteriaceae</taxon>
        <taxon>Flavobacterium</taxon>
    </lineage>
</organism>
<accession>A0AB36P2S8</accession>
<name>A0AB36P2S8_9FLAO</name>
<protein>
    <submittedName>
        <fullName evidence="1">Uncharacterized protein</fullName>
    </submittedName>
</protein>
<proteinExistence type="predicted"/>
<dbReference type="EMBL" id="MUHB01000007">
    <property type="protein sequence ID" value="OXB05859.1"/>
    <property type="molecule type" value="Genomic_DNA"/>
</dbReference>